<organism evidence="2 3">
    <name type="scientific">Geodia barretti</name>
    <name type="common">Barrett's horny sponge</name>
    <dbReference type="NCBI Taxonomy" id="519541"/>
    <lineage>
        <taxon>Eukaryota</taxon>
        <taxon>Metazoa</taxon>
        <taxon>Porifera</taxon>
        <taxon>Demospongiae</taxon>
        <taxon>Heteroscleromorpha</taxon>
        <taxon>Tetractinellida</taxon>
        <taxon>Astrophorina</taxon>
        <taxon>Geodiidae</taxon>
        <taxon>Geodia</taxon>
    </lineage>
</organism>
<dbReference type="EMBL" id="CASHTH010003538">
    <property type="protein sequence ID" value="CAI8046158.1"/>
    <property type="molecule type" value="Genomic_DNA"/>
</dbReference>
<protein>
    <submittedName>
        <fullName evidence="2">Uncharacterized protein</fullName>
    </submittedName>
</protein>
<dbReference type="Proteomes" id="UP001174909">
    <property type="component" value="Unassembled WGS sequence"/>
</dbReference>
<keyword evidence="3" id="KW-1185">Reference proteome</keyword>
<comment type="caution">
    <text evidence="2">The sequence shown here is derived from an EMBL/GenBank/DDBJ whole genome shotgun (WGS) entry which is preliminary data.</text>
</comment>
<gene>
    <name evidence="2" type="ORF">GBAR_LOCUS25511</name>
</gene>
<keyword evidence="1" id="KW-1133">Transmembrane helix</keyword>
<sequence>MAACIRRNRSLLKWLALVLTMSSVLVWFGVTVGISSRDKSASASEGIGRLAGDSETHGKLPLFLTASTTNVNEIDPRRLSCAEVNGDSYNTAYLELNQFYLQ</sequence>
<reference evidence="2" key="1">
    <citation type="submission" date="2023-03" db="EMBL/GenBank/DDBJ databases">
        <authorList>
            <person name="Steffen K."/>
            <person name="Cardenas P."/>
        </authorList>
    </citation>
    <scope>NUCLEOTIDE SEQUENCE</scope>
</reference>
<keyword evidence="1" id="KW-0812">Transmembrane</keyword>
<accession>A0AA35TEL6</accession>
<dbReference type="AlphaFoldDB" id="A0AA35TEL6"/>
<feature type="transmembrane region" description="Helical" evidence="1">
    <location>
        <begin position="12"/>
        <end position="34"/>
    </location>
</feature>
<name>A0AA35TEL6_GEOBA</name>
<keyword evidence="1" id="KW-0472">Membrane</keyword>
<evidence type="ECO:0000313" key="2">
    <source>
        <dbReference type="EMBL" id="CAI8046158.1"/>
    </source>
</evidence>
<evidence type="ECO:0000256" key="1">
    <source>
        <dbReference type="SAM" id="Phobius"/>
    </source>
</evidence>
<proteinExistence type="predicted"/>
<evidence type="ECO:0000313" key="3">
    <source>
        <dbReference type="Proteomes" id="UP001174909"/>
    </source>
</evidence>